<protein>
    <submittedName>
        <fullName evidence="2">Uncharacterized protein</fullName>
    </submittedName>
</protein>
<dbReference type="EMBL" id="GGEC01054773">
    <property type="protein sequence ID" value="MBX35257.1"/>
    <property type="molecule type" value="Transcribed_RNA"/>
</dbReference>
<evidence type="ECO:0000256" key="1">
    <source>
        <dbReference type="SAM" id="SignalP"/>
    </source>
</evidence>
<keyword evidence="1" id="KW-0732">Signal</keyword>
<proteinExistence type="predicted"/>
<accession>A0A2P2MYG2</accession>
<name>A0A2P2MYG2_RHIMU</name>
<sequence>MCLCIQIIFIYLLLFTAWGELNPPISYGSICFAPGGGVWN</sequence>
<reference evidence="2" key="1">
    <citation type="submission" date="2018-02" db="EMBL/GenBank/DDBJ databases">
        <title>Rhizophora mucronata_Transcriptome.</title>
        <authorList>
            <person name="Meera S.P."/>
            <person name="Sreeshan A."/>
            <person name="Augustine A."/>
        </authorList>
    </citation>
    <scope>NUCLEOTIDE SEQUENCE</scope>
    <source>
        <tissue evidence="2">Leaf</tissue>
    </source>
</reference>
<feature type="signal peptide" evidence="1">
    <location>
        <begin position="1"/>
        <end position="19"/>
    </location>
</feature>
<organism evidence="2">
    <name type="scientific">Rhizophora mucronata</name>
    <name type="common">Asiatic mangrove</name>
    <dbReference type="NCBI Taxonomy" id="61149"/>
    <lineage>
        <taxon>Eukaryota</taxon>
        <taxon>Viridiplantae</taxon>
        <taxon>Streptophyta</taxon>
        <taxon>Embryophyta</taxon>
        <taxon>Tracheophyta</taxon>
        <taxon>Spermatophyta</taxon>
        <taxon>Magnoliopsida</taxon>
        <taxon>eudicotyledons</taxon>
        <taxon>Gunneridae</taxon>
        <taxon>Pentapetalae</taxon>
        <taxon>rosids</taxon>
        <taxon>fabids</taxon>
        <taxon>Malpighiales</taxon>
        <taxon>Rhizophoraceae</taxon>
        <taxon>Rhizophora</taxon>
    </lineage>
</organism>
<feature type="chain" id="PRO_5015165016" evidence="1">
    <location>
        <begin position="20"/>
        <end position="40"/>
    </location>
</feature>
<evidence type="ECO:0000313" key="2">
    <source>
        <dbReference type="EMBL" id="MBX35257.1"/>
    </source>
</evidence>
<dbReference type="AlphaFoldDB" id="A0A2P2MYG2"/>